<dbReference type="InterPro" id="IPR053197">
    <property type="entry name" value="F-box_SCFL_complex_component"/>
</dbReference>
<evidence type="ECO:0000313" key="2">
    <source>
        <dbReference type="Proteomes" id="UP001151760"/>
    </source>
</evidence>
<accession>A0ABQ5F1X7</accession>
<dbReference type="EMBL" id="BQNB010016900">
    <property type="protein sequence ID" value="GJT57054.1"/>
    <property type="molecule type" value="Genomic_DNA"/>
</dbReference>
<proteinExistence type="predicted"/>
<dbReference type="InterPro" id="IPR032675">
    <property type="entry name" value="LRR_dom_sf"/>
</dbReference>
<dbReference type="PANTHER" id="PTHR34223">
    <property type="entry name" value="OS11G0201299 PROTEIN"/>
    <property type="match status" value="1"/>
</dbReference>
<comment type="caution">
    <text evidence="1">The sequence shown here is derived from an EMBL/GenBank/DDBJ whole genome shotgun (WGS) entry which is preliminary data.</text>
</comment>
<gene>
    <name evidence="1" type="ORF">Tco_0992108</name>
</gene>
<evidence type="ECO:0008006" key="3">
    <source>
        <dbReference type="Google" id="ProtNLM"/>
    </source>
</evidence>
<organism evidence="1 2">
    <name type="scientific">Tanacetum coccineum</name>
    <dbReference type="NCBI Taxonomy" id="301880"/>
    <lineage>
        <taxon>Eukaryota</taxon>
        <taxon>Viridiplantae</taxon>
        <taxon>Streptophyta</taxon>
        <taxon>Embryophyta</taxon>
        <taxon>Tracheophyta</taxon>
        <taxon>Spermatophyta</taxon>
        <taxon>Magnoliopsida</taxon>
        <taxon>eudicotyledons</taxon>
        <taxon>Gunneridae</taxon>
        <taxon>Pentapetalae</taxon>
        <taxon>asterids</taxon>
        <taxon>campanulids</taxon>
        <taxon>Asterales</taxon>
        <taxon>Asteraceae</taxon>
        <taxon>Asteroideae</taxon>
        <taxon>Anthemideae</taxon>
        <taxon>Anthemidinae</taxon>
        <taxon>Tanacetum</taxon>
    </lineage>
</organism>
<dbReference type="Gene3D" id="3.80.10.10">
    <property type="entry name" value="Ribonuclease Inhibitor"/>
    <property type="match status" value="1"/>
</dbReference>
<protein>
    <recommendedName>
        <fullName evidence="3">F-box domain-containing protein</fullName>
    </recommendedName>
</protein>
<dbReference type="PANTHER" id="PTHR34223:SF101">
    <property type="entry name" value="F-BOX DOMAIN-CONTAINING PROTEIN"/>
    <property type="match status" value="1"/>
</dbReference>
<keyword evidence="2" id="KW-1185">Reference proteome</keyword>
<sequence length="342" mass="38991">MSTMHSGTNVDVEVDRLSSLPDDLIYKILSVLSVRNNRIGVSSVSLNLAVDDPKLSVERILGSVLAKCQNLKNLTLERCEVSRSDGFTIINSRLLSLTLKKVEWKYMSFVNVDTPQLKNFIFVDSPQWEEDYIREAEKEYYYRTIIGEFSGELTISAPGLTYLRIKGSYFPKLSVDGFPSLEKVDLCISSPRKTDVHKILGLFQRLHNVKSLALSLEIESQAMKIKLSPEVTNYLLDSSSNATFTMVSYEEARAIKITKVAYRLMAALWEILEKMVAYTETKRVNVESRKTLADSCREDFRMRIGPRGDNEVIFCILENIKLLLTKWLASKRVKDASIVFRD</sequence>
<evidence type="ECO:0000313" key="1">
    <source>
        <dbReference type="EMBL" id="GJT57054.1"/>
    </source>
</evidence>
<reference evidence="1" key="1">
    <citation type="journal article" date="2022" name="Int. J. Mol. Sci.">
        <title>Draft Genome of Tanacetum Coccineum: Genomic Comparison of Closely Related Tanacetum-Family Plants.</title>
        <authorList>
            <person name="Yamashiro T."/>
            <person name="Shiraishi A."/>
            <person name="Nakayama K."/>
            <person name="Satake H."/>
        </authorList>
    </citation>
    <scope>NUCLEOTIDE SEQUENCE</scope>
</reference>
<dbReference type="Proteomes" id="UP001151760">
    <property type="component" value="Unassembled WGS sequence"/>
</dbReference>
<name>A0ABQ5F1X7_9ASTR</name>
<reference evidence="1" key="2">
    <citation type="submission" date="2022-01" db="EMBL/GenBank/DDBJ databases">
        <authorList>
            <person name="Yamashiro T."/>
            <person name="Shiraishi A."/>
            <person name="Satake H."/>
            <person name="Nakayama K."/>
        </authorList>
    </citation>
    <scope>NUCLEOTIDE SEQUENCE</scope>
</reference>
<dbReference type="SUPFAM" id="SSF52047">
    <property type="entry name" value="RNI-like"/>
    <property type="match status" value="1"/>
</dbReference>